<dbReference type="Pfam" id="PF00795">
    <property type="entry name" value="CN_hydrolase"/>
    <property type="match status" value="1"/>
</dbReference>
<keyword evidence="2 4" id="KW-0378">Hydrolase</keyword>
<evidence type="ECO:0000313" key="4">
    <source>
        <dbReference type="EMBL" id="MBM6877352.1"/>
    </source>
</evidence>
<dbReference type="InterPro" id="IPR003010">
    <property type="entry name" value="C-N_Hydrolase"/>
</dbReference>
<reference evidence="4 5" key="1">
    <citation type="journal article" date="2021" name="Sci. Rep.">
        <title>The distribution of antibiotic resistance genes in chicken gut microbiota commensals.</title>
        <authorList>
            <person name="Juricova H."/>
            <person name="Matiasovicova J."/>
            <person name="Kubasova T."/>
            <person name="Cejkova D."/>
            <person name="Rychlik I."/>
        </authorList>
    </citation>
    <scope>NUCLEOTIDE SEQUENCE [LARGE SCALE GENOMIC DNA]</scope>
    <source>
        <strain evidence="4 5">An431b</strain>
    </source>
</reference>
<dbReference type="PROSITE" id="PS50263">
    <property type="entry name" value="CN_HYDROLASE"/>
    <property type="match status" value="1"/>
</dbReference>
<dbReference type="InterPro" id="IPR001110">
    <property type="entry name" value="UPF0012_CS"/>
</dbReference>
<dbReference type="InterPro" id="IPR036526">
    <property type="entry name" value="C-N_Hydrolase_sf"/>
</dbReference>
<evidence type="ECO:0000313" key="5">
    <source>
        <dbReference type="Proteomes" id="UP000729290"/>
    </source>
</evidence>
<dbReference type="CDD" id="cd07572">
    <property type="entry name" value="nit"/>
    <property type="match status" value="1"/>
</dbReference>
<dbReference type="SUPFAM" id="SSF56317">
    <property type="entry name" value="Carbon-nitrogen hydrolase"/>
    <property type="match status" value="1"/>
</dbReference>
<comment type="caution">
    <text evidence="4">The sequence shown here is derived from an EMBL/GenBank/DDBJ whole genome shotgun (WGS) entry which is preliminary data.</text>
</comment>
<dbReference type="Gene3D" id="3.60.110.10">
    <property type="entry name" value="Carbon-nitrogen hydrolase"/>
    <property type="match status" value="1"/>
</dbReference>
<comment type="similarity">
    <text evidence="1">Belongs to the carbon-nitrogen hydrolase superfamily. NIT1/NIT2 family.</text>
</comment>
<dbReference type="PANTHER" id="PTHR23088:SF30">
    <property type="entry name" value="OMEGA-AMIDASE NIT2"/>
    <property type="match status" value="1"/>
</dbReference>
<proteinExistence type="inferred from homology"/>
<evidence type="ECO:0000256" key="1">
    <source>
        <dbReference type="ARBA" id="ARBA00010613"/>
    </source>
</evidence>
<dbReference type="PANTHER" id="PTHR23088">
    <property type="entry name" value="NITRILASE-RELATED"/>
    <property type="match status" value="1"/>
</dbReference>
<sequence>MKIALIQMKVGATPQENLAHAAQLVAEAAQAGAELVSLPEMFCCPYETPNFPKFAEAEGGPFHQSLAALAKEAGVYLIAGSVPEDEDGKTYNTSYVFDPAGNCIAKHRKIHLFDINIAGGQKFMESETLTAGSRPTVFDTPWGKMGLCICYDIRFPELARLLALEGAKVIFIPAAFNMTTGPAHWELSFRARALDNQVYMAGCAPARDLTASYHSWGHSIITTPWGEVMGQLEEEEGILYGALDFAREDAIREQLPLLKHRRTDLYELKDLTKEVN</sequence>
<evidence type="ECO:0000259" key="3">
    <source>
        <dbReference type="PROSITE" id="PS50263"/>
    </source>
</evidence>
<dbReference type="Proteomes" id="UP000729290">
    <property type="component" value="Unassembled WGS sequence"/>
</dbReference>
<dbReference type="EMBL" id="JACSNV010000004">
    <property type="protein sequence ID" value="MBM6877352.1"/>
    <property type="molecule type" value="Genomic_DNA"/>
</dbReference>
<dbReference type="GO" id="GO:0016787">
    <property type="term" value="F:hydrolase activity"/>
    <property type="evidence" value="ECO:0007669"/>
    <property type="project" value="UniProtKB-KW"/>
</dbReference>
<dbReference type="InterPro" id="IPR045254">
    <property type="entry name" value="Nit1/2_C-N_Hydrolase"/>
</dbReference>
<protein>
    <submittedName>
        <fullName evidence="4">Carbon-nitrogen hydrolase family protein</fullName>
    </submittedName>
</protein>
<dbReference type="RefSeq" id="WP_205133359.1">
    <property type="nucleotide sequence ID" value="NZ_JACSNT010000005.1"/>
</dbReference>
<dbReference type="PROSITE" id="PS01227">
    <property type="entry name" value="UPF0012"/>
    <property type="match status" value="1"/>
</dbReference>
<gene>
    <name evidence="4" type="ORF">H9X83_04145</name>
</gene>
<accession>A0ABS2G901</accession>
<evidence type="ECO:0000256" key="2">
    <source>
        <dbReference type="ARBA" id="ARBA00022801"/>
    </source>
</evidence>
<name>A0ABS2G901_9FIRM</name>
<feature type="domain" description="CN hydrolase" evidence="3">
    <location>
        <begin position="1"/>
        <end position="245"/>
    </location>
</feature>
<organism evidence="4 5">
    <name type="scientific">Anaerotignum lactatifermentans</name>
    <dbReference type="NCBI Taxonomy" id="160404"/>
    <lineage>
        <taxon>Bacteria</taxon>
        <taxon>Bacillati</taxon>
        <taxon>Bacillota</taxon>
        <taxon>Clostridia</taxon>
        <taxon>Lachnospirales</taxon>
        <taxon>Anaerotignaceae</taxon>
        <taxon>Anaerotignum</taxon>
    </lineage>
</organism>
<keyword evidence="5" id="KW-1185">Reference proteome</keyword>